<feature type="domain" description="GP-PDE" evidence="1">
    <location>
        <begin position="18"/>
        <end position="259"/>
    </location>
</feature>
<dbReference type="PANTHER" id="PTHR46211:SF1">
    <property type="entry name" value="GLYCEROPHOSPHODIESTER PHOSPHODIESTERASE, CYTOPLASMIC"/>
    <property type="match status" value="1"/>
</dbReference>
<evidence type="ECO:0000313" key="3">
    <source>
        <dbReference type="Proteomes" id="UP000184041"/>
    </source>
</evidence>
<dbReference type="Proteomes" id="UP000184041">
    <property type="component" value="Unassembled WGS sequence"/>
</dbReference>
<name>A0A1M4WAI9_9BACT</name>
<protein>
    <submittedName>
        <fullName evidence="2">Glycerophosphoryl diester phosphodiesterase</fullName>
    </submittedName>
</protein>
<dbReference type="Pfam" id="PF03009">
    <property type="entry name" value="GDPD"/>
    <property type="match status" value="1"/>
</dbReference>
<dbReference type="SUPFAM" id="SSF51695">
    <property type="entry name" value="PLC-like phosphodiesterases"/>
    <property type="match status" value="1"/>
</dbReference>
<dbReference type="InterPro" id="IPR017946">
    <property type="entry name" value="PLC-like_Pdiesterase_TIM-brl"/>
</dbReference>
<dbReference type="AlphaFoldDB" id="A0A1M4WAI9"/>
<dbReference type="PANTHER" id="PTHR46211">
    <property type="entry name" value="GLYCEROPHOSPHORYL DIESTER PHOSPHODIESTERASE"/>
    <property type="match status" value="1"/>
</dbReference>
<dbReference type="PROSITE" id="PS50007">
    <property type="entry name" value="PIPLC_X_DOMAIN"/>
    <property type="match status" value="1"/>
</dbReference>
<sequence>MTDRYRLPALYKHNEDGCIVIAHRGASAYYPENTMAAFKGAEELGAEMIELDVLLSSDGVPVVFHDAKLEGHSSGKGLLSGYTLRQLKALDAGAWFDKGFKGIHIPTLEEVLAFAAGTIAVNIELKTEAVTDRGSGGVEEKCLRLVEEYGMDRHVLFSSFDYRAVSHLKALDPAVPVALLYNRSASGKRLPGELVKQYKADACNMSYRQFNTKRRRDLNSNGIPHFIYTVDHPNRMWKLLDAGVTGIFTNKPDLLKAVIDQWRKEQ</sequence>
<dbReference type="STRING" id="1194090.SAMN05443144_103169"/>
<keyword evidence="3" id="KW-1185">Reference proteome</keyword>
<evidence type="ECO:0000313" key="2">
    <source>
        <dbReference type="EMBL" id="SHE78236.1"/>
    </source>
</evidence>
<dbReference type="InterPro" id="IPR030395">
    <property type="entry name" value="GP_PDE_dom"/>
</dbReference>
<dbReference type="EMBL" id="FQUS01000003">
    <property type="protein sequence ID" value="SHE78236.1"/>
    <property type="molecule type" value="Genomic_DNA"/>
</dbReference>
<dbReference type="GO" id="GO:0008081">
    <property type="term" value="F:phosphoric diester hydrolase activity"/>
    <property type="evidence" value="ECO:0007669"/>
    <property type="project" value="InterPro"/>
</dbReference>
<dbReference type="PROSITE" id="PS51704">
    <property type="entry name" value="GP_PDE"/>
    <property type="match status" value="1"/>
</dbReference>
<accession>A0A1M4WAI9</accession>
<reference evidence="2 3" key="1">
    <citation type="submission" date="2016-11" db="EMBL/GenBank/DDBJ databases">
        <authorList>
            <person name="Jaros S."/>
            <person name="Januszkiewicz K."/>
            <person name="Wedrychowicz H."/>
        </authorList>
    </citation>
    <scope>NUCLEOTIDE SEQUENCE [LARGE SCALE GENOMIC DNA]</scope>
    <source>
        <strain evidence="2 3">DSM 21986</strain>
    </source>
</reference>
<gene>
    <name evidence="2" type="ORF">SAMN05443144_103169</name>
</gene>
<evidence type="ECO:0000259" key="1">
    <source>
        <dbReference type="PROSITE" id="PS51704"/>
    </source>
</evidence>
<dbReference type="OrthoDB" id="384721at2"/>
<organism evidence="2 3">
    <name type="scientific">Fodinibius roseus</name>
    <dbReference type="NCBI Taxonomy" id="1194090"/>
    <lineage>
        <taxon>Bacteria</taxon>
        <taxon>Pseudomonadati</taxon>
        <taxon>Balneolota</taxon>
        <taxon>Balneolia</taxon>
        <taxon>Balneolales</taxon>
        <taxon>Balneolaceae</taxon>
        <taxon>Fodinibius</taxon>
    </lineage>
</organism>
<proteinExistence type="predicted"/>
<dbReference type="RefSeq" id="WP_073059714.1">
    <property type="nucleotide sequence ID" value="NZ_FQUS01000003.1"/>
</dbReference>
<dbReference type="GO" id="GO:0006629">
    <property type="term" value="P:lipid metabolic process"/>
    <property type="evidence" value="ECO:0007669"/>
    <property type="project" value="InterPro"/>
</dbReference>
<dbReference type="Gene3D" id="3.20.20.190">
    <property type="entry name" value="Phosphatidylinositol (PI) phosphodiesterase"/>
    <property type="match status" value="1"/>
</dbReference>